<evidence type="ECO:0000256" key="2">
    <source>
        <dbReference type="ARBA" id="ARBA00022529"/>
    </source>
</evidence>
<dbReference type="Proteomes" id="UP000026915">
    <property type="component" value="Chromosome 4"/>
</dbReference>
<dbReference type="OrthoDB" id="1869961at2759"/>
<accession>A0A061EVG6</accession>
<evidence type="ECO:0000256" key="1">
    <source>
        <dbReference type="ARBA" id="ARBA00006722"/>
    </source>
</evidence>
<dbReference type="HOGENOM" id="CLU_182511_1_0_1"/>
<dbReference type="KEGG" id="tcc:18603352"/>
<feature type="chain" id="PRO_5001597585" evidence="6">
    <location>
        <begin position="28"/>
        <end position="80"/>
    </location>
</feature>
<proteinExistence type="inferred from homology"/>
<protein>
    <submittedName>
        <fullName evidence="7">Uncharacterized protein</fullName>
    </submittedName>
</protein>
<dbReference type="Gramene" id="EOY06249">
    <property type="protein sequence ID" value="EOY06249"/>
    <property type="gene ID" value="TCM_021047"/>
</dbReference>
<dbReference type="eggNOG" id="ENOG502SDIV">
    <property type="taxonomic scope" value="Eukaryota"/>
</dbReference>
<evidence type="ECO:0000313" key="8">
    <source>
        <dbReference type="Proteomes" id="UP000026915"/>
    </source>
</evidence>
<keyword evidence="4" id="KW-0611">Plant defense</keyword>
<feature type="signal peptide" evidence="6">
    <location>
        <begin position="1"/>
        <end position="27"/>
    </location>
</feature>
<evidence type="ECO:0000256" key="3">
    <source>
        <dbReference type="ARBA" id="ARBA00022577"/>
    </source>
</evidence>
<dbReference type="PANTHER" id="PTHR33830:SF21">
    <property type="entry name" value="DEFENSIN-LIKE PROTEIN 165-RELATED"/>
    <property type="match status" value="1"/>
</dbReference>
<keyword evidence="6" id="KW-0732">Signal</keyword>
<dbReference type="OMA" id="VECKQEC"/>
<dbReference type="InterPro" id="IPR010851">
    <property type="entry name" value="DEFL"/>
</dbReference>
<dbReference type="PANTHER" id="PTHR33830">
    <property type="entry name" value="DEFENSIN-LIKE PROTEIN 184-RELATED"/>
    <property type="match status" value="1"/>
</dbReference>
<dbReference type="GO" id="GO:0050832">
    <property type="term" value="P:defense response to fungus"/>
    <property type="evidence" value="ECO:0007669"/>
    <property type="project" value="UniProtKB-KW"/>
</dbReference>
<organism evidence="7 8">
    <name type="scientific">Theobroma cacao</name>
    <name type="common">Cacao</name>
    <name type="synonym">Cocoa</name>
    <dbReference type="NCBI Taxonomy" id="3641"/>
    <lineage>
        <taxon>Eukaryota</taxon>
        <taxon>Viridiplantae</taxon>
        <taxon>Streptophyta</taxon>
        <taxon>Embryophyta</taxon>
        <taxon>Tracheophyta</taxon>
        <taxon>Spermatophyta</taxon>
        <taxon>Magnoliopsida</taxon>
        <taxon>eudicotyledons</taxon>
        <taxon>Gunneridae</taxon>
        <taxon>Pentapetalae</taxon>
        <taxon>rosids</taxon>
        <taxon>malvids</taxon>
        <taxon>Malvales</taxon>
        <taxon>Malvaceae</taxon>
        <taxon>Byttnerioideae</taxon>
        <taxon>Theobroma</taxon>
    </lineage>
</organism>
<evidence type="ECO:0000313" key="7">
    <source>
        <dbReference type="EMBL" id="EOY06249.1"/>
    </source>
</evidence>
<evidence type="ECO:0000256" key="5">
    <source>
        <dbReference type="ARBA" id="ARBA00023157"/>
    </source>
</evidence>
<dbReference type="AlphaFoldDB" id="A0A061EVG6"/>
<dbReference type="EMBL" id="CM001882">
    <property type="protein sequence ID" value="EOY06249.1"/>
    <property type="molecule type" value="Genomic_DNA"/>
</dbReference>
<reference evidence="7 8" key="1">
    <citation type="journal article" date="2013" name="Genome Biol.">
        <title>The genome sequence of the most widely cultivated cacao type and its use to identify candidate genes regulating pod color.</title>
        <authorList>
            <person name="Motamayor J.C."/>
            <person name="Mockaitis K."/>
            <person name="Schmutz J."/>
            <person name="Haiminen N."/>
            <person name="Iii D.L."/>
            <person name="Cornejo O."/>
            <person name="Findley S.D."/>
            <person name="Zheng P."/>
            <person name="Utro F."/>
            <person name="Royaert S."/>
            <person name="Saski C."/>
            <person name="Jenkins J."/>
            <person name="Podicheti R."/>
            <person name="Zhao M."/>
            <person name="Scheffler B.E."/>
            <person name="Stack J.C."/>
            <person name="Feltus F.A."/>
            <person name="Mustiga G.M."/>
            <person name="Amores F."/>
            <person name="Phillips W."/>
            <person name="Marelli J.P."/>
            <person name="May G.D."/>
            <person name="Shapiro H."/>
            <person name="Ma J."/>
            <person name="Bustamante C.D."/>
            <person name="Schnell R.J."/>
            <person name="Main D."/>
            <person name="Gilbert D."/>
            <person name="Parida L."/>
            <person name="Kuhn D.N."/>
        </authorList>
    </citation>
    <scope>NUCLEOTIDE SEQUENCE [LARGE SCALE GENOMIC DNA]</scope>
    <source>
        <strain evidence="8">cv. Matina 1-6</strain>
    </source>
</reference>
<comment type="similarity">
    <text evidence="1">Belongs to the DEFL family.</text>
</comment>
<keyword evidence="3" id="KW-0295">Fungicide</keyword>
<evidence type="ECO:0000256" key="6">
    <source>
        <dbReference type="SAM" id="SignalP"/>
    </source>
</evidence>
<keyword evidence="2" id="KW-0929">Antimicrobial</keyword>
<dbReference type="Gramene" id="Tc04v2_t021970.1">
    <property type="protein sequence ID" value="Tc04v2_p021970.1"/>
    <property type="gene ID" value="Tc04v2_g021970"/>
</dbReference>
<gene>
    <name evidence="7" type="ORF">TCM_021047</name>
</gene>
<sequence length="80" mass="8955">MTKFSPTQFLILALLLTLVSMAPQIDAQQRCEEILDPNNCVLEDCKERCFEKHQSNGGQCVENGGTPLNPTFKCLCVYDC</sequence>
<dbReference type="Pfam" id="PF07333">
    <property type="entry name" value="SLR1-BP"/>
    <property type="match status" value="1"/>
</dbReference>
<dbReference type="InParanoid" id="A0A061EVG6"/>
<keyword evidence="5" id="KW-1015">Disulfide bond</keyword>
<keyword evidence="8" id="KW-1185">Reference proteome</keyword>
<evidence type="ECO:0000256" key="4">
    <source>
        <dbReference type="ARBA" id="ARBA00022821"/>
    </source>
</evidence>
<dbReference type="GO" id="GO:0031640">
    <property type="term" value="P:killing of cells of another organism"/>
    <property type="evidence" value="ECO:0007669"/>
    <property type="project" value="UniProtKB-KW"/>
</dbReference>
<name>A0A061EVG6_THECC</name>